<accession>A0A255Z041</accession>
<evidence type="ECO:0000313" key="1">
    <source>
        <dbReference type="EMBL" id="OYQ34832.1"/>
    </source>
</evidence>
<reference evidence="1 2" key="1">
    <citation type="submission" date="2017-07" db="EMBL/GenBank/DDBJ databases">
        <title>Niveispirillum cyanobacteriorum sp. nov., isolated from cyanobacterial aggregates in a eutrophic lake.</title>
        <authorList>
            <person name="Cai H."/>
        </authorList>
    </citation>
    <scope>NUCLEOTIDE SEQUENCE [LARGE SCALE GENOMIC DNA]</scope>
    <source>
        <strain evidence="2">TH1-14</strain>
    </source>
</reference>
<evidence type="ECO:0008006" key="3">
    <source>
        <dbReference type="Google" id="ProtNLM"/>
    </source>
</evidence>
<evidence type="ECO:0000313" key="2">
    <source>
        <dbReference type="Proteomes" id="UP000216998"/>
    </source>
</evidence>
<keyword evidence="2" id="KW-1185">Reference proteome</keyword>
<name>A0A255Z041_9PROT</name>
<dbReference type="EMBL" id="NOXU01000027">
    <property type="protein sequence ID" value="OYQ34832.1"/>
    <property type="molecule type" value="Genomic_DNA"/>
</dbReference>
<proteinExistence type="predicted"/>
<organism evidence="1 2">
    <name type="scientific">Niveispirillum lacus</name>
    <dbReference type="NCBI Taxonomy" id="1981099"/>
    <lineage>
        <taxon>Bacteria</taxon>
        <taxon>Pseudomonadati</taxon>
        <taxon>Pseudomonadota</taxon>
        <taxon>Alphaproteobacteria</taxon>
        <taxon>Rhodospirillales</taxon>
        <taxon>Azospirillaceae</taxon>
        <taxon>Niveispirillum</taxon>
    </lineage>
</organism>
<protein>
    <recommendedName>
        <fullName evidence="3">DUF3108 domain-containing protein</fullName>
    </recommendedName>
</protein>
<dbReference type="Pfam" id="PF19630">
    <property type="entry name" value="DUF6134"/>
    <property type="match status" value="1"/>
</dbReference>
<gene>
    <name evidence="1" type="ORF">CHU95_09595</name>
</gene>
<comment type="caution">
    <text evidence="1">The sequence shown here is derived from an EMBL/GenBank/DDBJ whole genome shotgun (WGS) entry which is preliminary data.</text>
</comment>
<sequence length="228" mass="25627">MGLGFLLPRRSAAFTLPETDTLSFSVFRKNDSPMGYHRLRFLRDGDRLIMEKEINLEVSLAFVTAYSYRHHNREVWQGGRLVEIETRTNDDGDDYWLRAKAGPDGLMVDGSGGSYVAPADIIPTSYWNSAITSATQLLDTQRGLIMDVRMEDKGAVMLETEAGTLRTRQHTINILTNPPGRTNQIDLWYDDTSQWVGLAFEAKGQKITYVMDSRAIPPEPAPQSAARL</sequence>
<dbReference type="InterPro" id="IPR045767">
    <property type="entry name" value="DUF6134"/>
</dbReference>
<dbReference type="AlphaFoldDB" id="A0A255Z041"/>
<dbReference type="Proteomes" id="UP000216998">
    <property type="component" value="Unassembled WGS sequence"/>
</dbReference>